<protein>
    <submittedName>
        <fullName evidence="2">Uncharacterized protein</fullName>
    </submittedName>
</protein>
<organism evidence="1 2">
    <name type="scientific">Ditylenchus dipsaci</name>
    <dbReference type="NCBI Taxonomy" id="166011"/>
    <lineage>
        <taxon>Eukaryota</taxon>
        <taxon>Metazoa</taxon>
        <taxon>Ecdysozoa</taxon>
        <taxon>Nematoda</taxon>
        <taxon>Chromadorea</taxon>
        <taxon>Rhabditida</taxon>
        <taxon>Tylenchina</taxon>
        <taxon>Tylenchomorpha</taxon>
        <taxon>Sphaerularioidea</taxon>
        <taxon>Anguinidae</taxon>
        <taxon>Anguininae</taxon>
        <taxon>Ditylenchus</taxon>
    </lineage>
</organism>
<evidence type="ECO:0000313" key="2">
    <source>
        <dbReference type="WBParaSite" id="jg3916"/>
    </source>
</evidence>
<evidence type="ECO:0000313" key="1">
    <source>
        <dbReference type="Proteomes" id="UP000887574"/>
    </source>
</evidence>
<keyword evidence="1" id="KW-1185">Reference proteome</keyword>
<proteinExistence type="predicted"/>
<reference evidence="2" key="1">
    <citation type="submission" date="2022-11" db="UniProtKB">
        <authorList>
            <consortium name="WormBaseParasite"/>
        </authorList>
    </citation>
    <scope>IDENTIFICATION</scope>
</reference>
<dbReference type="WBParaSite" id="jg3916">
    <property type="protein sequence ID" value="jg3916"/>
    <property type="gene ID" value="jg3916"/>
</dbReference>
<sequence>MYIFRRRKPLLVMVKLNPWATIDSIGDTGFFGNSPNRGIFIEQEASCSSQDFSELVISESKDNVGSETMDGKAENVKPQESFASFLTSLNEKSFWEAT</sequence>
<dbReference type="AlphaFoldDB" id="A0A915E8B5"/>
<accession>A0A915E8B5</accession>
<dbReference type="Proteomes" id="UP000887574">
    <property type="component" value="Unplaced"/>
</dbReference>
<name>A0A915E8B5_9BILA</name>